<evidence type="ECO:0000313" key="2">
    <source>
        <dbReference type="EMBL" id="GCA67733.1"/>
    </source>
</evidence>
<keyword evidence="1" id="KW-0812">Transmembrane</keyword>
<dbReference type="RefSeq" id="WP_117603919.1">
    <property type="nucleotide sequence ID" value="NZ_BHGK01000001.1"/>
</dbReference>
<gene>
    <name evidence="2" type="ORF">KGMB01110_21690</name>
</gene>
<dbReference type="Proteomes" id="UP000265643">
    <property type="component" value="Unassembled WGS sequence"/>
</dbReference>
<keyword evidence="1" id="KW-0472">Membrane</keyword>
<feature type="transmembrane region" description="Helical" evidence="1">
    <location>
        <begin position="21"/>
        <end position="41"/>
    </location>
</feature>
<sequence>MKRLWKFCQDQNLKKETTIHLFLFLNTILWCGIGALAWLLVGHFVCRDLLSLILFAGYAGVFPGWIGGAIFAMNAESSLI</sequence>
<keyword evidence="1" id="KW-1133">Transmembrane helix</keyword>
<keyword evidence="3" id="KW-1185">Reference proteome</keyword>
<proteinExistence type="predicted"/>
<protein>
    <submittedName>
        <fullName evidence="2">Uncharacterized protein</fullName>
    </submittedName>
</protein>
<evidence type="ECO:0000256" key="1">
    <source>
        <dbReference type="SAM" id="Phobius"/>
    </source>
</evidence>
<organism evidence="2 3">
    <name type="scientific">Mediterraneibacter butyricigenes</name>
    <dbReference type="NCBI Taxonomy" id="2316025"/>
    <lineage>
        <taxon>Bacteria</taxon>
        <taxon>Bacillati</taxon>
        <taxon>Bacillota</taxon>
        <taxon>Clostridia</taxon>
        <taxon>Lachnospirales</taxon>
        <taxon>Lachnospiraceae</taxon>
        <taxon>Mediterraneibacter</taxon>
    </lineage>
</organism>
<feature type="transmembrane region" description="Helical" evidence="1">
    <location>
        <begin position="53"/>
        <end position="73"/>
    </location>
</feature>
<name>A0A391PDE3_9FIRM</name>
<reference evidence="3" key="1">
    <citation type="submission" date="2018-09" db="EMBL/GenBank/DDBJ databases">
        <title>Draft Genome Sequence of Mediterraneibacter sp. KCTC 15684.</title>
        <authorList>
            <person name="Kim J.S."/>
            <person name="Han K.I."/>
            <person name="Suh M.K."/>
            <person name="Lee K.C."/>
            <person name="Eom M.K."/>
            <person name="Lee J.H."/>
            <person name="Park S.H."/>
            <person name="Kang S.W."/>
            <person name="Park J.E."/>
            <person name="Oh B.S."/>
            <person name="Yu S.Y."/>
            <person name="Choi S.H."/>
            <person name="Lee D.H."/>
            <person name="Yoon H."/>
            <person name="Kim B."/>
            <person name="Yang S.J."/>
            <person name="Lee J.S."/>
        </authorList>
    </citation>
    <scope>NUCLEOTIDE SEQUENCE [LARGE SCALE GENOMIC DNA]</scope>
    <source>
        <strain evidence="3">KCTC 15684</strain>
    </source>
</reference>
<comment type="caution">
    <text evidence="2">The sequence shown here is derived from an EMBL/GenBank/DDBJ whole genome shotgun (WGS) entry which is preliminary data.</text>
</comment>
<dbReference type="AlphaFoldDB" id="A0A391PDE3"/>
<dbReference type="EMBL" id="BHGK01000001">
    <property type="protein sequence ID" value="GCA67733.1"/>
    <property type="molecule type" value="Genomic_DNA"/>
</dbReference>
<accession>A0A391PDE3</accession>
<evidence type="ECO:0000313" key="3">
    <source>
        <dbReference type="Proteomes" id="UP000265643"/>
    </source>
</evidence>